<keyword evidence="10" id="KW-0406">Ion transport</keyword>
<evidence type="ECO:0000313" key="19">
    <source>
        <dbReference type="Proteomes" id="UP000694388"/>
    </source>
</evidence>
<sequence length="849" mass="94190">MYNVYCNSKSSICVASGACPSCVAFTDIILNFRTTYVSHSGQVIYDARSICLHYLTTWFFIDVIAALPFDLLAALNVSVTSVMHLLKTVRLLRLLRLLQKLDRYSQYSSILLTMLMTMFALLAHWMACVWYIIGHKEMERNNPVTWSIGWLHELGKRLDMPYTANNTQGGPSLRSAYIASLYFALSSLTSVGFGNVSANTDTEKIFSVCAMLIGALMHAVVFGNVTAIIQRMYSRRSLYLTRTKDLKEFIRIHGLPQHLKQRMLEYFQTTWAVNNGMNPNELMKDFPDELRADVAMHLNREMLQLPLFESASHGCLRALSLSVKTIFCAPGEFLLRQGDALQAMYFVCSGSMEVLKNSTVLAILGKGDLIGCDLSNKVEVIQSNADVKSLTYCDLQCLNIRGLRDVLDLYPEYGVRFHRDLRRELTYNLREARSSRGSSEINGDLPSRLPSIQEDEEDHEEEDSADENTPLSPCSIGSSSLPSQSSTSSAVFYPYGLKPRSLPCLTMKARVNAAQTTLSTERQSEGLAPWTREEQTCWRDSLQPSMPYSCHTAQLSPRVVDGTEDTKIASKAKTFDFTTEHFSARRNNETVLNSPSAIPSVQALSNMLASQAEENKQNISLLREQVSTLTLEMTRMRQSLNDVMAFLKVLASQKHQPAHSSPSVICSPSPSISAMKQPLSSPDSVYRKTQCPTLQPSSSRMESDFSTSLCEDSGTECHKGSSQHRATTAQAISSESLHRESYESYPCEMDLSSPHNSFLCTEKSSKGGGFTHLSPSQALPAGPCHQAVTWTRNSTCEDSTSGLVLFPVTANAESSSTTPAGCLETVSLRVMRGHEVIEIDFADNEGTNV</sequence>
<evidence type="ECO:0000256" key="5">
    <source>
        <dbReference type="ARBA" id="ARBA00022692"/>
    </source>
</evidence>
<evidence type="ECO:0000256" key="14">
    <source>
        <dbReference type="ARBA" id="ARBA00034430"/>
    </source>
</evidence>
<dbReference type="SMART" id="SM00100">
    <property type="entry name" value="cNMP"/>
    <property type="match status" value="1"/>
</dbReference>
<dbReference type="InterPro" id="IPR050818">
    <property type="entry name" value="KCNH_animal-type"/>
</dbReference>
<feature type="region of interest" description="Disordered" evidence="15">
    <location>
        <begin position="658"/>
        <end position="705"/>
    </location>
</feature>
<dbReference type="GO" id="GO:0005242">
    <property type="term" value="F:inward rectifier potassium channel activity"/>
    <property type="evidence" value="ECO:0007669"/>
    <property type="project" value="UniProtKB-ARBA"/>
</dbReference>
<dbReference type="CDD" id="cd00038">
    <property type="entry name" value="CAP_ED"/>
    <property type="match status" value="1"/>
</dbReference>
<dbReference type="GO" id="GO:0042391">
    <property type="term" value="P:regulation of membrane potential"/>
    <property type="evidence" value="ECO:0007669"/>
    <property type="project" value="TreeGrafter"/>
</dbReference>
<dbReference type="InterPro" id="IPR005821">
    <property type="entry name" value="Ion_trans_dom"/>
</dbReference>
<organism evidence="18 19">
    <name type="scientific">Eptatretus burgeri</name>
    <name type="common">Inshore hagfish</name>
    <dbReference type="NCBI Taxonomy" id="7764"/>
    <lineage>
        <taxon>Eukaryota</taxon>
        <taxon>Metazoa</taxon>
        <taxon>Chordata</taxon>
        <taxon>Craniata</taxon>
        <taxon>Vertebrata</taxon>
        <taxon>Cyclostomata</taxon>
        <taxon>Myxini</taxon>
        <taxon>Myxiniformes</taxon>
        <taxon>Myxinidae</taxon>
        <taxon>Eptatretinae</taxon>
        <taxon>Eptatretus</taxon>
    </lineage>
</organism>
<keyword evidence="8" id="KW-0630">Potassium</keyword>
<reference evidence="18" key="2">
    <citation type="submission" date="2025-09" db="UniProtKB">
        <authorList>
            <consortium name="Ensembl"/>
        </authorList>
    </citation>
    <scope>IDENTIFICATION</scope>
</reference>
<dbReference type="GO" id="GO:0034702">
    <property type="term" value="C:monoatomic ion channel complex"/>
    <property type="evidence" value="ECO:0007669"/>
    <property type="project" value="UniProtKB-KW"/>
</dbReference>
<keyword evidence="7" id="KW-0851">Voltage-gated channel</keyword>
<name>A0A8C4R9U8_EPTBU</name>
<dbReference type="Pfam" id="PF00520">
    <property type="entry name" value="Ion_trans"/>
    <property type="match status" value="1"/>
</dbReference>
<evidence type="ECO:0000313" key="18">
    <source>
        <dbReference type="Ensembl" id="ENSEBUP00000027542.1"/>
    </source>
</evidence>
<dbReference type="InterPro" id="IPR018490">
    <property type="entry name" value="cNMP-bd_dom_sf"/>
</dbReference>
<keyword evidence="11 16" id="KW-0472">Membrane</keyword>
<feature type="compositionally biased region" description="Low complexity" evidence="15">
    <location>
        <begin position="470"/>
        <end position="487"/>
    </location>
</feature>
<evidence type="ECO:0000256" key="9">
    <source>
        <dbReference type="ARBA" id="ARBA00022989"/>
    </source>
</evidence>
<keyword evidence="5 16" id="KW-0812">Transmembrane</keyword>
<feature type="transmembrane region" description="Helical" evidence="16">
    <location>
        <begin position="175"/>
        <end position="193"/>
    </location>
</feature>
<reference evidence="18" key="1">
    <citation type="submission" date="2025-08" db="UniProtKB">
        <authorList>
            <consortium name="Ensembl"/>
        </authorList>
    </citation>
    <scope>IDENTIFICATION</scope>
</reference>
<dbReference type="PRINTS" id="PR01463">
    <property type="entry name" value="EAGCHANLFMLY"/>
</dbReference>
<feature type="region of interest" description="Disordered" evidence="15">
    <location>
        <begin position="432"/>
        <end position="487"/>
    </location>
</feature>
<keyword evidence="13" id="KW-0407">Ion channel</keyword>
<evidence type="ECO:0000256" key="1">
    <source>
        <dbReference type="ARBA" id="ARBA00004651"/>
    </source>
</evidence>
<dbReference type="PANTHER" id="PTHR10217:SF637">
    <property type="entry name" value="EAG-LIKE K[+] CHANNEL, ISOFORM A"/>
    <property type="match status" value="1"/>
</dbReference>
<evidence type="ECO:0000256" key="15">
    <source>
        <dbReference type="SAM" id="MobiDB-lite"/>
    </source>
</evidence>
<dbReference type="PANTHER" id="PTHR10217">
    <property type="entry name" value="VOLTAGE AND LIGAND GATED POTASSIUM CHANNEL"/>
    <property type="match status" value="1"/>
</dbReference>
<dbReference type="AlphaFoldDB" id="A0A8C4R9U8"/>
<feature type="compositionally biased region" description="Acidic residues" evidence="15">
    <location>
        <begin position="453"/>
        <end position="466"/>
    </location>
</feature>
<feature type="compositionally biased region" description="Low complexity" evidence="15">
    <location>
        <begin position="660"/>
        <end position="673"/>
    </location>
</feature>
<keyword evidence="9 16" id="KW-1133">Transmembrane helix</keyword>
<dbReference type="InterPro" id="IPR003938">
    <property type="entry name" value="K_chnl_volt-dep_EAG/ELK/ERG"/>
</dbReference>
<evidence type="ECO:0000256" key="16">
    <source>
        <dbReference type="SAM" id="Phobius"/>
    </source>
</evidence>
<evidence type="ECO:0000256" key="12">
    <source>
        <dbReference type="ARBA" id="ARBA00023180"/>
    </source>
</evidence>
<dbReference type="SUPFAM" id="SSF51206">
    <property type="entry name" value="cAMP-binding domain-like"/>
    <property type="match status" value="1"/>
</dbReference>
<dbReference type="FunFam" id="1.10.287.70:FF:000275">
    <property type="entry name" value="Potassium voltage-gated channel subfamily H member 8"/>
    <property type="match status" value="1"/>
</dbReference>
<keyword evidence="12" id="KW-0325">Glycoprotein</keyword>
<dbReference type="InterPro" id="IPR000595">
    <property type="entry name" value="cNMP-bd_dom"/>
</dbReference>
<dbReference type="GeneTree" id="ENSGT00940000156869"/>
<dbReference type="InterPro" id="IPR003950">
    <property type="entry name" value="K_chnl_volt-dep_ELK"/>
</dbReference>
<feature type="transmembrane region" description="Helical" evidence="16">
    <location>
        <begin position="58"/>
        <end position="86"/>
    </location>
</feature>
<dbReference type="FunFam" id="2.60.120.10:FF:000061">
    <property type="entry name" value="Potassium voltage-gated channel subfamily H member 3"/>
    <property type="match status" value="1"/>
</dbReference>
<dbReference type="Pfam" id="PF00027">
    <property type="entry name" value="cNMP_binding"/>
    <property type="match status" value="1"/>
</dbReference>
<feature type="region of interest" description="Disordered" evidence="15">
    <location>
        <begin position="716"/>
        <end position="735"/>
    </location>
</feature>
<keyword evidence="3" id="KW-1003">Cell membrane</keyword>
<feature type="transmembrane region" description="Helical" evidence="16">
    <location>
        <begin position="107"/>
        <end position="133"/>
    </location>
</feature>
<evidence type="ECO:0000256" key="13">
    <source>
        <dbReference type="ARBA" id="ARBA00023303"/>
    </source>
</evidence>
<evidence type="ECO:0000256" key="7">
    <source>
        <dbReference type="ARBA" id="ARBA00022882"/>
    </source>
</evidence>
<evidence type="ECO:0000256" key="6">
    <source>
        <dbReference type="ARBA" id="ARBA00022826"/>
    </source>
</evidence>
<protein>
    <submittedName>
        <fullName evidence="18">Potassium voltage-gated channel, subfamily H (eag-related), member 8</fullName>
    </submittedName>
</protein>
<dbReference type="InterPro" id="IPR014710">
    <property type="entry name" value="RmlC-like_jellyroll"/>
</dbReference>
<keyword evidence="19" id="KW-1185">Reference proteome</keyword>
<feature type="domain" description="Cyclic nucleotide-binding" evidence="17">
    <location>
        <begin position="307"/>
        <end position="371"/>
    </location>
</feature>
<feature type="compositionally biased region" description="Polar residues" evidence="15">
    <location>
        <begin position="690"/>
        <end position="705"/>
    </location>
</feature>
<evidence type="ECO:0000256" key="4">
    <source>
        <dbReference type="ARBA" id="ARBA00022538"/>
    </source>
</evidence>
<keyword evidence="4" id="KW-0633">Potassium transport</keyword>
<comment type="catalytic activity">
    <reaction evidence="14">
        <text>K(+)(in) = K(+)(out)</text>
        <dbReference type="Rhea" id="RHEA:29463"/>
        <dbReference type="ChEBI" id="CHEBI:29103"/>
    </reaction>
</comment>
<dbReference type="PRINTS" id="PR01465">
    <property type="entry name" value="ELKCHANNEL"/>
</dbReference>
<evidence type="ECO:0000256" key="2">
    <source>
        <dbReference type="ARBA" id="ARBA00022448"/>
    </source>
</evidence>
<dbReference type="PROSITE" id="PS50042">
    <property type="entry name" value="CNMP_BINDING_3"/>
    <property type="match status" value="1"/>
</dbReference>
<dbReference type="SUPFAM" id="SSF81324">
    <property type="entry name" value="Voltage-gated potassium channels"/>
    <property type="match status" value="1"/>
</dbReference>
<evidence type="ECO:0000256" key="10">
    <source>
        <dbReference type="ARBA" id="ARBA00023065"/>
    </source>
</evidence>
<feature type="compositionally biased region" description="Polar residues" evidence="15">
    <location>
        <begin position="723"/>
        <end position="735"/>
    </location>
</feature>
<dbReference type="Proteomes" id="UP000694388">
    <property type="component" value="Unplaced"/>
</dbReference>
<feature type="transmembrane region" description="Helical" evidence="16">
    <location>
        <begin position="205"/>
        <end position="229"/>
    </location>
</feature>
<evidence type="ECO:0000256" key="11">
    <source>
        <dbReference type="ARBA" id="ARBA00023136"/>
    </source>
</evidence>
<dbReference type="GO" id="GO:0005886">
    <property type="term" value="C:plasma membrane"/>
    <property type="evidence" value="ECO:0007669"/>
    <property type="project" value="UniProtKB-SubCell"/>
</dbReference>
<accession>A0A8C4R9U8</accession>
<dbReference type="Gene3D" id="1.10.1200.260">
    <property type="match status" value="1"/>
</dbReference>
<evidence type="ECO:0000259" key="17">
    <source>
        <dbReference type="PROSITE" id="PS50042"/>
    </source>
</evidence>
<dbReference type="Gene3D" id="1.10.287.70">
    <property type="match status" value="1"/>
</dbReference>
<evidence type="ECO:0000256" key="8">
    <source>
        <dbReference type="ARBA" id="ARBA00022958"/>
    </source>
</evidence>
<comment type="subcellular location">
    <subcellularLocation>
        <location evidence="1">Cell membrane</location>
        <topology evidence="1">Multi-pass membrane protein</topology>
    </subcellularLocation>
</comment>
<dbReference type="Ensembl" id="ENSEBUT00000028118.1">
    <property type="protein sequence ID" value="ENSEBUP00000027542.1"/>
    <property type="gene ID" value="ENSEBUG00000016864.1"/>
</dbReference>
<evidence type="ECO:0000256" key="3">
    <source>
        <dbReference type="ARBA" id="ARBA00022475"/>
    </source>
</evidence>
<proteinExistence type="predicted"/>
<keyword evidence="2" id="KW-0813">Transport</keyword>
<dbReference type="Gene3D" id="2.60.120.10">
    <property type="entry name" value="Jelly Rolls"/>
    <property type="match status" value="1"/>
</dbReference>
<keyword evidence="6" id="KW-0631">Potassium channel</keyword>
<dbReference type="FunFam" id="1.10.1200.260:FF:000002">
    <property type="entry name" value="Potassium voltage-gated channel subfamily H member 8"/>
    <property type="match status" value="1"/>
</dbReference>